<evidence type="ECO:0000313" key="6">
    <source>
        <dbReference type="EMBL" id="RZI30918.1"/>
    </source>
</evidence>
<dbReference type="PANTHER" id="PTHR47966">
    <property type="entry name" value="BETA-SITE APP-CLEAVING ENZYME, ISOFORM A-RELATED"/>
    <property type="match status" value="1"/>
</dbReference>
<evidence type="ECO:0000256" key="4">
    <source>
        <dbReference type="ARBA" id="ARBA00022729"/>
    </source>
</evidence>
<dbReference type="InterPro" id="IPR001461">
    <property type="entry name" value="Aspartic_peptidase_A1"/>
</dbReference>
<dbReference type="EMBL" id="SGFE01000027">
    <property type="protein sequence ID" value="RZI30918.1"/>
    <property type="molecule type" value="Genomic_DNA"/>
</dbReference>
<evidence type="ECO:0000256" key="2">
    <source>
        <dbReference type="ARBA" id="ARBA00007447"/>
    </source>
</evidence>
<dbReference type="PANTHER" id="PTHR47966:SF51">
    <property type="entry name" value="BETA-SITE APP-CLEAVING ENZYME, ISOFORM A-RELATED"/>
    <property type="match status" value="1"/>
</dbReference>
<dbReference type="AlphaFoldDB" id="A0A4Q7CZI6"/>
<dbReference type="SUPFAM" id="SSF50630">
    <property type="entry name" value="Acid proteases"/>
    <property type="match status" value="1"/>
</dbReference>
<dbReference type="GO" id="GO:0004190">
    <property type="term" value="F:aspartic-type endopeptidase activity"/>
    <property type="evidence" value="ECO:0007669"/>
    <property type="project" value="InterPro"/>
</dbReference>
<evidence type="ECO:0000256" key="1">
    <source>
        <dbReference type="ARBA" id="ARBA00004613"/>
    </source>
</evidence>
<dbReference type="PROSITE" id="PS51767">
    <property type="entry name" value="PEPTIDASE_A1"/>
    <property type="match status" value="1"/>
</dbReference>
<sequence length="661" mass="71136">MNNEHRVQGITLAMRRAPYQNNGATPWYSTLHLGTPGQPLKFSLDTGTNITWVTSSLCAADRCQHYSAGRFDCQASSSFTFTDCLQRPYSFGPWGTMQVESGADVLHIDQTPLPTQLLLAADYDGVQFRQLDWDGGIGLPSSSAYVDGRSAFVFQALMNSGKVDPTHPFIAFDWDAASRRGSSQLGGVDASKTRGPHLFLPWSLYNKVAGVEYIWSTPLTSYAVGGQVLATDLSFALDSGSSRFKGDDRLMRQTLACIAQGGSPDVVLGFADGEITLGANLYNVLIEEGPGKGKTLPQFEPLGLADLILVGALVMEHCYTVYEYRVVQCRPGAYSLAPAGVWLFNRPGGPQIITRSSSQPFDTAPRPLSHGKLSFNAEAPSRPMSAAGTWQNDYGSVMTLTLEGNRISGTYQSSTGSTGKYAVAGYQAPATNNAEQGLPIALAIEWHSLGDDPADPSWHWSSGLSGQMLRVKDQDRLALSHLLVATRDFPGLADQGTYVDKLLYHRVACEPQKPPVSTPTSTPDIADPLSGTWAAVDGSRLSLRVHASQHHAFGYVSGTLSASTGESEVSGFTDINARGNGLPLQSVSLTTTAREGDTALCLSGSVDLMDHSLTVLVMASSPTSVVHSYVQTQVKSLTFYRQDAQRILTRQRAECLPSLET</sequence>
<name>A0A4Q7CZI6_9PSED</name>
<gene>
    <name evidence="6" type="ORF">EUX57_15165</name>
</gene>
<dbReference type="Gene3D" id="2.40.70.10">
    <property type="entry name" value="Acid Proteases"/>
    <property type="match status" value="2"/>
</dbReference>
<dbReference type="PRINTS" id="PR00792">
    <property type="entry name" value="PEPSIN"/>
</dbReference>
<reference evidence="6 7" key="1">
    <citation type="submission" date="2019-02" db="EMBL/GenBank/DDBJ databases">
        <title>Pseudomonas spp from wheat grain.</title>
        <authorList>
            <person name="Cho G.-S."/>
            <person name="Franz C.M.A.P."/>
        </authorList>
    </citation>
    <scope>NUCLEOTIDE SEQUENCE [LARGE SCALE GENOMIC DNA]</scope>
    <source>
        <strain evidence="6 7">133NRW</strain>
    </source>
</reference>
<dbReference type="Pfam" id="PF00026">
    <property type="entry name" value="Asp"/>
    <property type="match status" value="1"/>
</dbReference>
<dbReference type="Proteomes" id="UP000293369">
    <property type="component" value="Unassembled WGS sequence"/>
</dbReference>
<dbReference type="GO" id="GO:0009374">
    <property type="term" value="F:biotin binding"/>
    <property type="evidence" value="ECO:0007669"/>
    <property type="project" value="InterPro"/>
</dbReference>
<evidence type="ECO:0000313" key="7">
    <source>
        <dbReference type="Proteomes" id="UP000293369"/>
    </source>
</evidence>
<evidence type="ECO:0000256" key="3">
    <source>
        <dbReference type="ARBA" id="ARBA00022525"/>
    </source>
</evidence>
<dbReference type="InterPro" id="IPR034164">
    <property type="entry name" value="Pepsin-like_dom"/>
</dbReference>
<dbReference type="CDD" id="cd05471">
    <property type="entry name" value="pepsin_like"/>
    <property type="match status" value="1"/>
</dbReference>
<keyword evidence="3" id="KW-0964">Secreted</keyword>
<feature type="domain" description="Peptidase A1" evidence="5">
    <location>
        <begin position="27"/>
        <end position="410"/>
    </location>
</feature>
<comment type="similarity">
    <text evidence="2">Belongs to the peptidase A1 family.</text>
</comment>
<organism evidence="6 7">
    <name type="scientific">Pseudomonas orientalis</name>
    <dbReference type="NCBI Taxonomy" id="76758"/>
    <lineage>
        <taxon>Bacteria</taxon>
        <taxon>Pseudomonadati</taxon>
        <taxon>Pseudomonadota</taxon>
        <taxon>Gammaproteobacteria</taxon>
        <taxon>Pseudomonadales</taxon>
        <taxon>Pseudomonadaceae</taxon>
        <taxon>Pseudomonas</taxon>
    </lineage>
</organism>
<dbReference type="GO" id="GO:0005576">
    <property type="term" value="C:extracellular region"/>
    <property type="evidence" value="ECO:0007669"/>
    <property type="project" value="UniProtKB-SubCell"/>
</dbReference>
<dbReference type="SUPFAM" id="SSF50876">
    <property type="entry name" value="Avidin/streptavidin"/>
    <property type="match status" value="1"/>
</dbReference>
<dbReference type="Pfam" id="PF01382">
    <property type="entry name" value="Avidin"/>
    <property type="match status" value="1"/>
</dbReference>
<comment type="caution">
    <text evidence="6">The sequence shown here is derived from an EMBL/GenBank/DDBJ whole genome shotgun (WGS) entry which is preliminary data.</text>
</comment>
<dbReference type="InterPro" id="IPR033121">
    <property type="entry name" value="PEPTIDASE_A1"/>
</dbReference>
<dbReference type="InterPro" id="IPR036896">
    <property type="entry name" value="Avidin-like_sf"/>
</dbReference>
<keyword evidence="4" id="KW-0732">Signal</keyword>
<evidence type="ECO:0000259" key="5">
    <source>
        <dbReference type="PROSITE" id="PS51767"/>
    </source>
</evidence>
<dbReference type="RefSeq" id="WP_130138629.1">
    <property type="nucleotide sequence ID" value="NZ_SGFE01000027.1"/>
</dbReference>
<dbReference type="GO" id="GO:0006508">
    <property type="term" value="P:proteolysis"/>
    <property type="evidence" value="ECO:0007669"/>
    <property type="project" value="InterPro"/>
</dbReference>
<dbReference type="InterPro" id="IPR021109">
    <property type="entry name" value="Peptidase_aspartic_dom_sf"/>
</dbReference>
<comment type="subcellular location">
    <subcellularLocation>
        <location evidence="1">Secreted</location>
    </subcellularLocation>
</comment>
<accession>A0A4Q7CZI6</accession>
<protein>
    <submittedName>
        <fullName evidence="6">Peptidase A1 pepsin</fullName>
    </submittedName>
</protein>
<proteinExistence type="inferred from homology"/>
<dbReference type="Gene3D" id="2.40.128.30">
    <property type="entry name" value="Avidin-like"/>
    <property type="match status" value="1"/>
</dbReference>
<dbReference type="InterPro" id="IPR005468">
    <property type="entry name" value="Avidin/str"/>
</dbReference>